<organism evidence="1 2">
    <name type="scientific">Cotesia congregata</name>
    <name type="common">Parasitoid wasp</name>
    <name type="synonym">Apanteles congregatus</name>
    <dbReference type="NCBI Taxonomy" id="51543"/>
    <lineage>
        <taxon>Eukaryota</taxon>
        <taxon>Metazoa</taxon>
        <taxon>Ecdysozoa</taxon>
        <taxon>Arthropoda</taxon>
        <taxon>Hexapoda</taxon>
        <taxon>Insecta</taxon>
        <taxon>Pterygota</taxon>
        <taxon>Neoptera</taxon>
        <taxon>Endopterygota</taxon>
        <taxon>Hymenoptera</taxon>
        <taxon>Apocrita</taxon>
        <taxon>Ichneumonoidea</taxon>
        <taxon>Braconidae</taxon>
        <taxon>Microgastrinae</taxon>
        <taxon>Cotesia</taxon>
    </lineage>
</organism>
<proteinExistence type="predicted"/>
<accession>A0A8J2HJK2</accession>
<evidence type="ECO:0000313" key="2">
    <source>
        <dbReference type="Proteomes" id="UP000786811"/>
    </source>
</evidence>
<keyword evidence="2" id="KW-1185">Reference proteome</keyword>
<protein>
    <submittedName>
        <fullName evidence="1">Uncharacterized protein</fullName>
    </submittedName>
</protein>
<evidence type="ECO:0000313" key="1">
    <source>
        <dbReference type="EMBL" id="CAG5099753.1"/>
    </source>
</evidence>
<name>A0A8J2HJK2_COTCN</name>
<dbReference type="EMBL" id="CAJNRD030001122">
    <property type="protein sequence ID" value="CAG5099753.1"/>
    <property type="molecule type" value="Genomic_DNA"/>
</dbReference>
<reference evidence="1" key="1">
    <citation type="submission" date="2021-04" db="EMBL/GenBank/DDBJ databases">
        <authorList>
            <person name="Chebbi M.A.C M."/>
        </authorList>
    </citation>
    <scope>NUCLEOTIDE SEQUENCE</scope>
</reference>
<sequence>MQQTEIGRDRRPDSETRDRVRIKQEIIDAEVKVKVKQEVQVKLEEENNTNYENGFAIDQDLERKTGGNFGRNCPAMHPAYRAVGGPGPPNSFGFPHFFPPNSFGIPNFMDPQSQHSEQEKIHFSKNFLHPRQEKIKDLEYRNYEQKFDMYHFRTPPEFSQLIQQQHSMRSLYSGKHSRKWSNNLPAKFVQPNVSFGKELELKPEGKSMQSFSVILNLHLSPSRSCMGTKTLSVELNRYVVIRGRTISRYCVIYSEKWFHCEIASSAYIEEVSIGINIQQRKDAVITTHLDFRLRKEEKTDDTSQSSQ</sequence>
<gene>
    <name evidence="1" type="ORF">HICCMSTLAB_LOCUS9217</name>
</gene>
<comment type="caution">
    <text evidence="1">The sequence shown here is derived from an EMBL/GenBank/DDBJ whole genome shotgun (WGS) entry which is preliminary data.</text>
</comment>
<dbReference type="Proteomes" id="UP000786811">
    <property type="component" value="Unassembled WGS sequence"/>
</dbReference>
<dbReference type="AlphaFoldDB" id="A0A8J2HJK2"/>